<dbReference type="RefSeq" id="WP_310899889.1">
    <property type="nucleotide sequence ID" value="NZ_JAMQOS010000002.1"/>
</dbReference>
<dbReference type="Pfam" id="PF03745">
    <property type="entry name" value="DUF309"/>
    <property type="match status" value="1"/>
</dbReference>
<dbReference type="SUPFAM" id="SSF140663">
    <property type="entry name" value="TTHA0068-like"/>
    <property type="match status" value="1"/>
</dbReference>
<sequence length="204" mass="22593">MDAHLRAGIAVYDAGRYHAAHDAWEDRWLDLESGTADERFLHGLIQFTAVVHHGRNENWSGAQGLAESAGEYLADLPADYRGVNLDDLGPFLQRVADEPEAVDWESPPTLTHEGEPVGYADLDFEATAVAAGVLAEADGYDEAVVADAVDYAHRELDDRGEGRFVGQLFAFVQEAENRPFVYSHLVQHVERERQKDEDVAGLFD</sequence>
<gene>
    <name evidence="1" type="ORF">NDI86_07955</name>
</gene>
<dbReference type="InterPro" id="IPR023203">
    <property type="entry name" value="TTHA0068_sf"/>
</dbReference>
<keyword evidence="2" id="KW-1185">Reference proteome</keyword>
<protein>
    <submittedName>
        <fullName evidence="1">DUF309 domain-containing protein</fullName>
    </submittedName>
</protein>
<dbReference type="Gene3D" id="1.10.3450.10">
    <property type="entry name" value="TTHA0068-like"/>
    <property type="match status" value="1"/>
</dbReference>
<dbReference type="PANTHER" id="PTHR34796">
    <property type="entry name" value="EXPRESSED PROTEIN"/>
    <property type="match status" value="1"/>
</dbReference>
<dbReference type="Proteomes" id="UP001268864">
    <property type="component" value="Unassembled WGS sequence"/>
</dbReference>
<reference evidence="1 2" key="1">
    <citation type="submission" date="2022-06" db="EMBL/GenBank/DDBJ databases">
        <title>Halomicroarcula sp. a new haloarchaeum isolate from saline soil.</title>
        <authorList>
            <person name="Strakova D."/>
            <person name="Galisteo C."/>
            <person name="Sanchez-Porro C."/>
            <person name="Ventosa A."/>
        </authorList>
    </citation>
    <scope>NUCLEOTIDE SEQUENCE [LARGE SCALE GENOMIC DNA]</scope>
    <source>
        <strain evidence="1 2">S3CR25-11</strain>
    </source>
</reference>
<name>A0ABU2FP57_9EURY</name>
<accession>A0ABU2FP57</accession>
<organism evidence="1 2">
    <name type="scientific">Haloarcula onubensis</name>
    <dbReference type="NCBI Taxonomy" id="2950539"/>
    <lineage>
        <taxon>Archaea</taxon>
        <taxon>Methanobacteriati</taxon>
        <taxon>Methanobacteriota</taxon>
        <taxon>Stenosarchaea group</taxon>
        <taxon>Halobacteria</taxon>
        <taxon>Halobacteriales</taxon>
        <taxon>Haloarculaceae</taxon>
        <taxon>Haloarcula</taxon>
    </lineage>
</organism>
<proteinExistence type="predicted"/>
<comment type="caution">
    <text evidence="1">The sequence shown here is derived from an EMBL/GenBank/DDBJ whole genome shotgun (WGS) entry which is preliminary data.</text>
</comment>
<dbReference type="EMBL" id="JAMQOS010000002">
    <property type="protein sequence ID" value="MDS0282056.1"/>
    <property type="molecule type" value="Genomic_DNA"/>
</dbReference>
<dbReference type="PANTHER" id="PTHR34796:SF1">
    <property type="entry name" value="EXPRESSED PROTEIN"/>
    <property type="match status" value="1"/>
</dbReference>
<evidence type="ECO:0000313" key="1">
    <source>
        <dbReference type="EMBL" id="MDS0282056.1"/>
    </source>
</evidence>
<dbReference type="InterPro" id="IPR005500">
    <property type="entry name" value="DUF309"/>
</dbReference>
<evidence type="ECO:0000313" key="2">
    <source>
        <dbReference type="Proteomes" id="UP001268864"/>
    </source>
</evidence>